<dbReference type="AlphaFoldDB" id="K2JBE1"/>
<dbReference type="NCBIfam" id="TIGR03317">
    <property type="entry name" value="ygfZ_signature"/>
    <property type="match status" value="1"/>
</dbReference>
<accession>K2JBE1</accession>
<protein>
    <submittedName>
        <fullName evidence="3">Putative global regulator</fullName>
    </submittedName>
</protein>
<evidence type="ECO:0000259" key="1">
    <source>
        <dbReference type="Pfam" id="PF01571"/>
    </source>
</evidence>
<dbReference type="SUPFAM" id="SSF103025">
    <property type="entry name" value="Folate-binding domain"/>
    <property type="match status" value="1"/>
</dbReference>
<evidence type="ECO:0000259" key="2">
    <source>
        <dbReference type="Pfam" id="PF21130"/>
    </source>
</evidence>
<dbReference type="PANTHER" id="PTHR22602:SF0">
    <property type="entry name" value="TRANSFERASE CAF17, MITOCHONDRIAL-RELATED"/>
    <property type="match status" value="1"/>
</dbReference>
<evidence type="ECO:0000313" key="3">
    <source>
        <dbReference type="EMBL" id="EKE67924.1"/>
    </source>
</evidence>
<dbReference type="InterPro" id="IPR006222">
    <property type="entry name" value="GCVT_N"/>
</dbReference>
<dbReference type="Proteomes" id="UP000006755">
    <property type="component" value="Unassembled WGS sequence"/>
</dbReference>
<dbReference type="Gene3D" id="3.30.70.1400">
    <property type="entry name" value="Aminomethyltransferase beta-barrel domains"/>
    <property type="match status" value="1"/>
</dbReference>
<dbReference type="RefSeq" id="WP_008486547.1">
    <property type="nucleotide sequence ID" value="NZ_AMRI01000035.1"/>
</dbReference>
<evidence type="ECO:0000313" key="4">
    <source>
        <dbReference type="Proteomes" id="UP000006755"/>
    </source>
</evidence>
<dbReference type="eggNOG" id="COG0354">
    <property type="taxonomic scope" value="Bacteria"/>
</dbReference>
<gene>
    <name evidence="3" type="ORF">B3C1_17822</name>
</gene>
<dbReference type="InterPro" id="IPR029043">
    <property type="entry name" value="GcvT/YgfZ_C"/>
</dbReference>
<name>K2JBE1_9GAMM</name>
<dbReference type="EMBL" id="AMRI01000035">
    <property type="protein sequence ID" value="EKE67924.1"/>
    <property type="molecule type" value="Genomic_DNA"/>
</dbReference>
<dbReference type="Pfam" id="PF01571">
    <property type="entry name" value="GCV_T"/>
    <property type="match status" value="1"/>
</dbReference>
<dbReference type="InterPro" id="IPR048451">
    <property type="entry name" value="YgfZ_barrel"/>
</dbReference>
<dbReference type="Gene3D" id="3.30.70.1630">
    <property type="match status" value="1"/>
</dbReference>
<comment type="caution">
    <text evidence="3">The sequence shown here is derived from an EMBL/GenBank/DDBJ whole genome shotgun (WGS) entry which is preliminary data.</text>
</comment>
<dbReference type="Pfam" id="PF21130">
    <property type="entry name" value="YgfZ_barrel"/>
    <property type="match status" value="1"/>
</dbReference>
<feature type="domain" description="tRNA-modifying protein YgfZ-like beta-barrel" evidence="2">
    <location>
        <begin position="245"/>
        <end position="311"/>
    </location>
</feature>
<dbReference type="GO" id="GO:0016226">
    <property type="term" value="P:iron-sulfur cluster assembly"/>
    <property type="evidence" value="ECO:0007669"/>
    <property type="project" value="TreeGrafter"/>
</dbReference>
<proteinExistence type="predicted"/>
<dbReference type="Gene3D" id="2.40.30.160">
    <property type="match status" value="1"/>
</dbReference>
<dbReference type="InterPro" id="IPR045179">
    <property type="entry name" value="YgfZ/GcvT"/>
</dbReference>
<organism evidence="3 4">
    <name type="scientific">Gallaecimonas xiamenensis 3-C-1</name>
    <dbReference type="NCBI Taxonomy" id="745411"/>
    <lineage>
        <taxon>Bacteria</taxon>
        <taxon>Pseudomonadati</taxon>
        <taxon>Pseudomonadota</taxon>
        <taxon>Gammaproteobacteria</taxon>
        <taxon>Enterobacterales</taxon>
        <taxon>Gallaecimonadaceae</taxon>
        <taxon>Gallaecimonas</taxon>
    </lineage>
</organism>
<feature type="domain" description="GCVT N-terminal" evidence="1">
    <location>
        <begin position="25"/>
        <end position="136"/>
    </location>
</feature>
<reference evidence="3 4" key="1">
    <citation type="journal article" date="2012" name="J. Bacteriol.">
        <title>Genome Sequence of Gallaecimonas xiamenensis Type Strain 3-C-1.</title>
        <authorList>
            <person name="Lai Q."/>
            <person name="Wang L."/>
            <person name="Wang W."/>
            <person name="Shao Z."/>
        </authorList>
    </citation>
    <scope>NUCLEOTIDE SEQUENCE [LARGE SCALE GENOMIC DNA]</scope>
    <source>
        <strain evidence="3 4">3-C-1</strain>
    </source>
</reference>
<dbReference type="PANTHER" id="PTHR22602">
    <property type="entry name" value="TRANSFERASE CAF17, MITOCHONDRIAL-RELATED"/>
    <property type="match status" value="1"/>
</dbReference>
<dbReference type="SUPFAM" id="SSF101790">
    <property type="entry name" value="Aminomethyltransferase beta-barrel domain"/>
    <property type="match status" value="1"/>
</dbReference>
<keyword evidence="4" id="KW-1185">Reference proteome</keyword>
<dbReference type="STRING" id="745411.B3C1_17822"/>
<dbReference type="InterPro" id="IPR017703">
    <property type="entry name" value="YgfZ/GCV_T_CS"/>
</dbReference>
<sequence length="320" mass="34107">MSSWQSILETLPSQPLPLALPPLALVPMTQWGLVRLAGSEAEKFLQGQITADLKQLPKDKATLAAQCDPKGKMLGMFTLAWQGDDLLLLQARDAVASQLPGMAKFAVFNKVTLTDASDQLLLLGLAGSQANGALAKAGLTVPGEAGGVSQLDGGLLLRLDAQRLVLALAPNAMAEVVAKLDGDWFEPAAWQGLDVLAGTPWLPAALQGEYIPQQMNLDKLGGISFEKGCYIGQEVVARMHFRGGNKRALWQLVGSAEATPKAGDELELQLGESFRRGGIVVSAYRFAEGELRLLAVAANDLEADSRFRVKDAPDSQLQLV</sequence>
<dbReference type="NCBIfam" id="NF007110">
    <property type="entry name" value="PRK09559.1"/>
    <property type="match status" value="1"/>
</dbReference>
<dbReference type="PATRIC" id="fig|745411.4.peg.3503"/>
<dbReference type="OrthoDB" id="9796287at2"/>